<dbReference type="OMA" id="TLEPWQS"/>
<evidence type="ECO:0000256" key="10">
    <source>
        <dbReference type="SAM" id="MobiDB-lite"/>
    </source>
</evidence>
<dbReference type="EMBL" id="KZ772705">
    <property type="protein sequence ID" value="PTQ41742.1"/>
    <property type="molecule type" value="Genomic_DNA"/>
</dbReference>
<dbReference type="SUPFAM" id="SSF103506">
    <property type="entry name" value="Mitochondrial carrier"/>
    <property type="match status" value="1"/>
</dbReference>
<comment type="similarity">
    <text evidence="2 9">Belongs to the mitochondrial carrier (TC 2.A.29) family.</text>
</comment>
<dbReference type="AlphaFoldDB" id="A0A2R6X6L3"/>
<evidence type="ECO:0000256" key="5">
    <source>
        <dbReference type="ARBA" id="ARBA00022737"/>
    </source>
</evidence>
<feature type="region of interest" description="Disordered" evidence="10">
    <location>
        <begin position="1"/>
        <end position="29"/>
    </location>
</feature>
<comment type="subcellular location">
    <subcellularLocation>
        <location evidence="1">Membrane</location>
        <topology evidence="1">Multi-pass membrane protein</topology>
    </subcellularLocation>
</comment>
<evidence type="ECO:0000256" key="4">
    <source>
        <dbReference type="ARBA" id="ARBA00022692"/>
    </source>
</evidence>
<evidence type="ECO:0000256" key="2">
    <source>
        <dbReference type="ARBA" id="ARBA00006375"/>
    </source>
</evidence>
<dbReference type="Gene3D" id="1.50.40.10">
    <property type="entry name" value="Mitochondrial carrier domain"/>
    <property type="match status" value="2"/>
</dbReference>
<dbReference type="Pfam" id="PF00153">
    <property type="entry name" value="Mito_carr"/>
    <property type="match status" value="3"/>
</dbReference>
<accession>A0A2R6X6L3</accession>
<evidence type="ECO:0000313" key="12">
    <source>
        <dbReference type="Proteomes" id="UP000244005"/>
    </source>
</evidence>
<name>A0A2R6X6L3_MARPO</name>
<dbReference type="GO" id="GO:0005743">
    <property type="term" value="C:mitochondrial inner membrane"/>
    <property type="evidence" value="ECO:0000318"/>
    <property type="project" value="GO_Central"/>
</dbReference>
<dbReference type="InterPro" id="IPR023395">
    <property type="entry name" value="MCP_dom_sf"/>
</dbReference>
<dbReference type="PRINTS" id="PR00926">
    <property type="entry name" value="MITOCARRIER"/>
</dbReference>
<keyword evidence="12" id="KW-1185">Reference proteome</keyword>
<organism evidence="11 12">
    <name type="scientific">Marchantia polymorpha</name>
    <name type="common">Common liverwort</name>
    <name type="synonym">Marchantia aquatica</name>
    <dbReference type="NCBI Taxonomy" id="3197"/>
    <lineage>
        <taxon>Eukaryota</taxon>
        <taxon>Viridiplantae</taxon>
        <taxon>Streptophyta</taxon>
        <taxon>Embryophyta</taxon>
        <taxon>Marchantiophyta</taxon>
        <taxon>Marchantiopsida</taxon>
        <taxon>Marchantiidae</taxon>
        <taxon>Marchantiales</taxon>
        <taxon>Marchantiaceae</taxon>
        <taxon>Marchantia</taxon>
    </lineage>
</organism>
<proteinExistence type="inferred from homology"/>
<evidence type="ECO:0000256" key="6">
    <source>
        <dbReference type="ARBA" id="ARBA00022989"/>
    </source>
</evidence>
<feature type="repeat" description="Solcar" evidence="8">
    <location>
        <begin position="232"/>
        <end position="314"/>
    </location>
</feature>
<dbReference type="Proteomes" id="UP000244005">
    <property type="component" value="Unassembled WGS sequence"/>
</dbReference>
<keyword evidence="6" id="KW-1133">Transmembrane helix</keyword>
<dbReference type="PROSITE" id="PS50920">
    <property type="entry name" value="SOLCAR"/>
    <property type="match status" value="3"/>
</dbReference>
<evidence type="ECO:0000313" key="11">
    <source>
        <dbReference type="EMBL" id="PTQ41742.1"/>
    </source>
</evidence>
<evidence type="ECO:0000256" key="7">
    <source>
        <dbReference type="ARBA" id="ARBA00023136"/>
    </source>
</evidence>
<keyword evidence="4 8" id="KW-0812">Transmembrane</keyword>
<keyword evidence="5" id="KW-0677">Repeat</keyword>
<evidence type="ECO:0000256" key="3">
    <source>
        <dbReference type="ARBA" id="ARBA00022448"/>
    </source>
</evidence>
<dbReference type="Gramene" id="Mp1g15250.1">
    <property type="protein sequence ID" value="Mp1g15250.1.cds"/>
    <property type="gene ID" value="Mp1g15250"/>
</dbReference>
<reference evidence="12" key="1">
    <citation type="journal article" date="2017" name="Cell">
        <title>Insights into land plant evolution garnered from the Marchantia polymorpha genome.</title>
        <authorList>
            <person name="Bowman J.L."/>
            <person name="Kohchi T."/>
            <person name="Yamato K.T."/>
            <person name="Jenkins J."/>
            <person name="Shu S."/>
            <person name="Ishizaki K."/>
            <person name="Yamaoka S."/>
            <person name="Nishihama R."/>
            <person name="Nakamura Y."/>
            <person name="Berger F."/>
            <person name="Adam C."/>
            <person name="Aki S.S."/>
            <person name="Althoff F."/>
            <person name="Araki T."/>
            <person name="Arteaga-Vazquez M.A."/>
            <person name="Balasubrmanian S."/>
            <person name="Barry K."/>
            <person name="Bauer D."/>
            <person name="Boehm C.R."/>
            <person name="Briginshaw L."/>
            <person name="Caballero-Perez J."/>
            <person name="Catarino B."/>
            <person name="Chen F."/>
            <person name="Chiyoda S."/>
            <person name="Chovatia M."/>
            <person name="Davies K.M."/>
            <person name="Delmans M."/>
            <person name="Demura T."/>
            <person name="Dierschke T."/>
            <person name="Dolan L."/>
            <person name="Dorantes-Acosta A.E."/>
            <person name="Eklund D.M."/>
            <person name="Florent S.N."/>
            <person name="Flores-Sandoval E."/>
            <person name="Fujiyama A."/>
            <person name="Fukuzawa H."/>
            <person name="Galik B."/>
            <person name="Grimanelli D."/>
            <person name="Grimwood J."/>
            <person name="Grossniklaus U."/>
            <person name="Hamada T."/>
            <person name="Haseloff J."/>
            <person name="Hetherington A.J."/>
            <person name="Higo A."/>
            <person name="Hirakawa Y."/>
            <person name="Hundley H.N."/>
            <person name="Ikeda Y."/>
            <person name="Inoue K."/>
            <person name="Inoue S.I."/>
            <person name="Ishida S."/>
            <person name="Jia Q."/>
            <person name="Kakita M."/>
            <person name="Kanazawa T."/>
            <person name="Kawai Y."/>
            <person name="Kawashima T."/>
            <person name="Kennedy M."/>
            <person name="Kinose K."/>
            <person name="Kinoshita T."/>
            <person name="Kohara Y."/>
            <person name="Koide E."/>
            <person name="Komatsu K."/>
            <person name="Kopischke S."/>
            <person name="Kubo M."/>
            <person name="Kyozuka J."/>
            <person name="Lagercrantz U."/>
            <person name="Lin S.S."/>
            <person name="Lindquist E."/>
            <person name="Lipzen A.M."/>
            <person name="Lu C.W."/>
            <person name="De Luna E."/>
            <person name="Martienssen R.A."/>
            <person name="Minamino N."/>
            <person name="Mizutani M."/>
            <person name="Mizutani M."/>
            <person name="Mochizuki N."/>
            <person name="Monte I."/>
            <person name="Mosher R."/>
            <person name="Nagasaki H."/>
            <person name="Nakagami H."/>
            <person name="Naramoto S."/>
            <person name="Nishitani K."/>
            <person name="Ohtani M."/>
            <person name="Okamoto T."/>
            <person name="Okumura M."/>
            <person name="Phillips J."/>
            <person name="Pollak B."/>
            <person name="Reinders A."/>
            <person name="Rovekamp M."/>
            <person name="Sano R."/>
            <person name="Sawa S."/>
            <person name="Schmid M.W."/>
            <person name="Shirakawa M."/>
            <person name="Solano R."/>
            <person name="Spunde A."/>
            <person name="Suetsugu N."/>
            <person name="Sugano S."/>
            <person name="Sugiyama A."/>
            <person name="Sun R."/>
            <person name="Suzuki Y."/>
            <person name="Takenaka M."/>
            <person name="Takezawa D."/>
            <person name="Tomogane H."/>
            <person name="Tsuzuki M."/>
            <person name="Ueda T."/>
            <person name="Umeda M."/>
            <person name="Ward J.M."/>
            <person name="Watanabe Y."/>
            <person name="Yazaki K."/>
            <person name="Yokoyama R."/>
            <person name="Yoshitake Y."/>
            <person name="Yotsui I."/>
            <person name="Zachgo S."/>
            <person name="Schmutz J."/>
        </authorList>
    </citation>
    <scope>NUCLEOTIDE SEQUENCE [LARGE SCALE GENOMIC DNA]</scope>
    <source>
        <strain evidence="12">Tak-1</strain>
    </source>
</reference>
<evidence type="ECO:0000256" key="1">
    <source>
        <dbReference type="ARBA" id="ARBA00004141"/>
    </source>
</evidence>
<keyword evidence="3 9" id="KW-0813">Transport</keyword>
<dbReference type="InterPro" id="IPR018108">
    <property type="entry name" value="MCP_transmembrane"/>
</dbReference>
<feature type="repeat" description="Solcar" evidence="8">
    <location>
        <begin position="138"/>
        <end position="224"/>
    </location>
</feature>
<dbReference type="InterPro" id="IPR002067">
    <property type="entry name" value="MCP"/>
</dbReference>
<keyword evidence="7 8" id="KW-0472">Membrane</keyword>
<evidence type="ECO:0000256" key="9">
    <source>
        <dbReference type="RuleBase" id="RU000488"/>
    </source>
</evidence>
<dbReference type="OrthoDB" id="276989at2759"/>
<protein>
    <recommendedName>
        <fullName evidence="13">Mitochondrial carrier protein</fullName>
    </recommendedName>
</protein>
<dbReference type="GO" id="GO:0000095">
    <property type="term" value="F:S-adenosyl-L-methionine transmembrane transporter activity"/>
    <property type="evidence" value="ECO:0000318"/>
    <property type="project" value="GO_Central"/>
</dbReference>
<sequence>MESSEDSRTTTRMNNRGGEWASSSSSSTCASVRVTWSSGTKLAAAGDSGAGCGPCSSWEWQALVPGCSSDDDDDDEMMMARAFAGISVSNFLKGGKGRRGKDKHSAQSGWPLLQQMFGHVVGARSRASSLVKQVSLLERAGIGALAGGIAGGFTNVTLHPIDTVKTKLQTKGASQMYSGPLDVVSKVLASQGIAGLYSGVQAAFLGSVMSSSVYFGTYELAKGIFSSVANWPEALVPPFAAVLGNITSSAILVPKEVIKQRMQAGAPGTARHVFMSTIQNDGVLGLYAGYSAALLRNLPTNIISFSTFEYLKMAWLSGSDKVTLEPWQSVISGAVAGALSGTVTTPLDLVKTRLMTQARAQVSITGLSGTRAEAAARAQAVAEYTYKGVASTLKRIWVEEGPKGLMKGVGPRAFYSALFSAIGFLAFESTRHFILDKHLEQRDAKREKQREAEREAQLTALKHGL</sequence>
<gene>
    <name evidence="11" type="ORF">MARPO_0033s0136</name>
</gene>
<feature type="repeat" description="Solcar" evidence="8">
    <location>
        <begin position="324"/>
        <end position="433"/>
    </location>
</feature>
<evidence type="ECO:0000256" key="8">
    <source>
        <dbReference type="PROSITE-ProRule" id="PRU00282"/>
    </source>
</evidence>
<evidence type="ECO:0008006" key="13">
    <source>
        <dbReference type="Google" id="ProtNLM"/>
    </source>
</evidence>
<dbReference type="PANTHER" id="PTHR45667">
    <property type="entry name" value="S-ADENOSYLMETHIONINE MITOCHONDRIAL CARRIER PROTEIN"/>
    <property type="match status" value="1"/>
</dbReference>